<sequence>MPRIADSQPSHGSPAFHGTSSAPASPTRSPATPRPPAGGAQFGALQNSRAPTLQNPGAMRRNSAPPALPPKTPLDSTGSGAAQPDPAAMFKQMFWGPTPDRRHSMPDLGGAQAGSRPPVPPKTPELPPKVPLPPLKVPLQSTNNMTGAHGGPAMPSQHTRPSSPTGSMLSGSTLYSQSANSSTTTLHNTSTHGSSAGGGKPLQSTGAGVKPQNSFRATLSSWGRKFAAFARGNGDYTEQTSGPKPQYVSAAQSRRNSRLERYDTGNSETLTGGYGDGKYDRK</sequence>
<feature type="compositionally biased region" description="Polar residues" evidence="1">
    <location>
        <begin position="156"/>
        <end position="179"/>
    </location>
</feature>
<feature type="compositionally biased region" description="Low complexity" evidence="1">
    <location>
        <begin position="18"/>
        <end position="31"/>
    </location>
</feature>
<feature type="compositionally biased region" description="Polar residues" evidence="1">
    <location>
        <begin position="236"/>
        <end position="254"/>
    </location>
</feature>
<feature type="compositionally biased region" description="Pro residues" evidence="1">
    <location>
        <begin position="117"/>
        <end position="136"/>
    </location>
</feature>
<evidence type="ECO:0000256" key="1">
    <source>
        <dbReference type="SAM" id="MobiDB-lite"/>
    </source>
</evidence>
<dbReference type="Proteomes" id="UP000199548">
    <property type="component" value="Unassembled WGS sequence"/>
</dbReference>
<organism evidence="2 3">
    <name type="scientific">Paraburkholderia megapolitana</name>
    <dbReference type="NCBI Taxonomy" id="420953"/>
    <lineage>
        <taxon>Bacteria</taxon>
        <taxon>Pseudomonadati</taxon>
        <taxon>Pseudomonadota</taxon>
        <taxon>Betaproteobacteria</taxon>
        <taxon>Burkholderiales</taxon>
        <taxon>Burkholderiaceae</taxon>
        <taxon>Paraburkholderia</taxon>
    </lineage>
</organism>
<name>A0A1I3LAG0_9BURK</name>
<gene>
    <name evidence="2" type="ORF">SAMN05192543_104322</name>
</gene>
<keyword evidence="3" id="KW-1185">Reference proteome</keyword>
<feature type="region of interest" description="Disordered" evidence="1">
    <location>
        <begin position="1"/>
        <end position="216"/>
    </location>
</feature>
<reference evidence="2 3" key="1">
    <citation type="submission" date="2016-10" db="EMBL/GenBank/DDBJ databases">
        <authorList>
            <person name="de Groot N.N."/>
        </authorList>
    </citation>
    <scope>NUCLEOTIDE SEQUENCE [LARGE SCALE GENOMIC DNA]</scope>
    <source>
        <strain evidence="2 3">LMG 23650</strain>
    </source>
</reference>
<dbReference type="EMBL" id="FOQU01000004">
    <property type="protein sequence ID" value="SFI81699.1"/>
    <property type="molecule type" value="Genomic_DNA"/>
</dbReference>
<accession>A0A1I3LAG0</accession>
<protein>
    <submittedName>
        <fullName evidence="2">Uncharacterized protein</fullName>
    </submittedName>
</protein>
<feature type="compositionally biased region" description="Polar residues" evidence="1">
    <location>
        <begin position="202"/>
        <end position="216"/>
    </location>
</feature>
<feature type="compositionally biased region" description="Low complexity" evidence="1">
    <location>
        <begin position="180"/>
        <end position="194"/>
    </location>
</feature>
<evidence type="ECO:0000313" key="3">
    <source>
        <dbReference type="Proteomes" id="UP000199548"/>
    </source>
</evidence>
<dbReference type="AlphaFoldDB" id="A0A1I3LAG0"/>
<evidence type="ECO:0000313" key="2">
    <source>
        <dbReference type="EMBL" id="SFI81699.1"/>
    </source>
</evidence>
<feature type="compositionally biased region" description="Polar residues" evidence="1">
    <location>
        <begin position="44"/>
        <end position="55"/>
    </location>
</feature>
<proteinExistence type="predicted"/>
<feature type="region of interest" description="Disordered" evidence="1">
    <location>
        <begin position="233"/>
        <end position="282"/>
    </location>
</feature>